<dbReference type="CDD" id="cd06170">
    <property type="entry name" value="LuxR_C_like"/>
    <property type="match status" value="1"/>
</dbReference>
<dbReference type="PROSITE" id="PS00622">
    <property type="entry name" value="HTH_LUXR_1"/>
    <property type="match status" value="1"/>
</dbReference>
<dbReference type="SMART" id="SM00421">
    <property type="entry name" value="HTH_LUXR"/>
    <property type="match status" value="1"/>
</dbReference>
<dbReference type="Gene3D" id="1.10.10.10">
    <property type="entry name" value="Winged helix-like DNA-binding domain superfamily/Winged helix DNA-binding domain"/>
    <property type="match status" value="1"/>
</dbReference>
<dbReference type="PRINTS" id="PR00038">
    <property type="entry name" value="HTHLUXR"/>
</dbReference>
<name>A0A919MN16_9ACTN</name>
<dbReference type="GO" id="GO:0006355">
    <property type="term" value="P:regulation of DNA-templated transcription"/>
    <property type="evidence" value="ECO:0007669"/>
    <property type="project" value="InterPro"/>
</dbReference>
<dbReference type="InterPro" id="IPR027417">
    <property type="entry name" value="P-loop_NTPase"/>
</dbReference>
<reference evidence="4" key="1">
    <citation type="submission" date="2021-01" db="EMBL/GenBank/DDBJ databases">
        <title>Whole genome shotgun sequence of Actinoplanes ferrugineus NBRC 15555.</title>
        <authorList>
            <person name="Komaki H."/>
            <person name="Tamura T."/>
        </authorList>
    </citation>
    <scope>NUCLEOTIDE SEQUENCE</scope>
    <source>
        <strain evidence="4">NBRC 15555</strain>
    </source>
</reference>
<evidence type="ECO:0000256" key="2">
    <source>
        <dbReference type="ARBA" id="ARBA00022840"/>
    </source>
</evidence>
<dbReference type="SUPFAM" id="SSF52540">
    <property type="entry name" value="P-loop containing nucleoside triphosphate hydrolases"/>
    <property type="match status" value="1"/>
</dbReference>
<dbReference type="GO" id="GO:0003677">
    <property type="term" value="F:DNA binding"/>
    <property type="evidence" value="ECO:0007669"/>
    <property type="project" value="InterPro"/>
</dbReference>
<organism evidence="4 5">
    <name type="scientific">Paractinoplanes ferrugineus</name>
    <dbReference type="NCBI Taxonomy" id="113564"/>
    <lineage>
        <taxon>Bacteria</taxon>
        <taxon>Bacillati</taxon>
        <taxon>Actinomycetota</taxon>
        <taxon>Actinomycetes</taxon>
        <taxon>Micromonosporales</taxon>
        <taxon>Micromonosporaceae</taxon>
        <taxon>Paractinoplanes</taxon>
    </lineage>
</organism>
<proteinExistence type="predicted"/>
<dbReference type="InterPro" id="IPR041664">
    <property type="entry name" value="AAA_16"/>
</dbReference>
<keyword evidence="5" id="KW-1185">Reference proteome</keyword>
<dbReference type="Pfam" id="PF13191">
    <property type="entry name" value="AAA_16"/>
    <property type="match status" value="1"/>
</dbReference>
<dbReference type="GO" id="GO:0005737">
    <property type="term" value="C:cytoplasm"/>
    <property type="evidence" value="ECO:0007669"/>
    <property type="project" value="TreeGrafter"/>
</dbReference>
<dbReference type="InterPro" id="IPR000792">
    <property type="entry name" value="Tscrpt_reg_LuxR_C"/>
</dbReference>
<sequence length="915" mass="97731">MELALIGDRVRDARRGLGSTVLVEAAAGFGKTRLLAEAARVAGDEQFAMASAIADPGDQNMTFVPMAQLIAALAGALGGSGQSVVAESAPAWDVTEIEARLERAALVKPMMICLDDVQWADPGTIAALGVLPRRLRSLPIVWMIAYRPGQAPPSLRDVVDRLVRGGADRLVLDRLGEDDVALVISDIVHGQADTELLHLADRTEGSPYLLVELLRGLLEEGLVHRNDGLVELTGDELPVRVRETMRERLNRLPSGSRQAARVASVLGRWFSFSLLAAMLDVSPGAVLAPVDELVRTDLLTETADGRLGFRHDLIREAVRDTLPASARRALQRQAADLMLARGAPPLQVASLLVAGADTGDRFAAETLLSAARSLRSLDAAAAADLGRKALDMIGPEDPLRGPLVAQVALSLHIAGRAEEGKAFADTALRTVLPPAQEAEIRLQIAKMLWIPAEDRVDAARRALALDGVPLDVRANLLANLVSSSQGAGRFAEAKALGPEAEQAAAASGDPTVAAFTDMCLAMIPYAEGRFVDALERQDRAGKRGTLTDIDRPERDAVRTRFLGPVEHPAAIVRICEAGLVAAHRVGSQWTAMVWEQQRAVALLVLGRLSDAAATLEGLYEPDERPRVLNTVDASGVVALGQAALHLGEARTLAVCVDLATATVASTGGELRVQAGWLLLRAALARGNVAGARELLDRLGGVSRGVPRWPMWQDDLVWIARLAQSSDDSALAEAARIGAATRASLNPGVDAIAAFTTYTAALLDRDTEGLAEAMTGLERTGRLLAHAFATEDQGRLLLDQGKRETGIEVLSTALERYAVLGAAWDAGRVRRRLRDVGVRRRLGATTAPREGWAALTETELNVVRLVAEGQTNREVAEQLFVSPHTVSTHLRHSFAKLGVNSRVDLARLFAEHGNER</sequence>
<dbReference type="GO" id="GO:0005524">
    <property type="term" value="F:ATP binding"/>
    <property type="evidence" value="ECO:0007669"/>
    <property type="project" value="UniProtKB-KW"/>
</dbReference>
<dbReference type="InterPro" id="IPR016032">
    <property type="entry name" value="Sig_transdc_resp-reg_C-effctor"/>
</dbReference>
<dbReference type="PANTHER" id="PTHR16305:SF35">
    <property type="entry name" value="TRANSCRIPTIONAL ACTIVATOR DOMAIN"/>
    <property type="match status" value="1"/>
</dbReference>
<accession>A0A919MN16</accession>
<dbReference type="InterPro" id="IPR036388">
    <property type="entry name" value="WH-like_DNA-bd_sf"/>
</dbReference>
<evidence type="ECO:0000259" key="3">
    <source>
        <dbReference type="PROSITE" id="PS50043"/>
    </source>
</evidence>
<protein>
    <submittedName>
        <fullName evidence="4">Helix-turn-helix transcriptional regulator</fullName>
    </submittedName>
</protein>
<comment type="caution">
    <text evidence="4">The sequence shown here is derived from an EMBL/GenBank/DDBJ whole genome shotgun (WGS) entry which is preliminary data.</text>
</comment>
<evidence type="ECO:0000313" key="5">
    <source>
        <dbReference type="Proteomes" id="UP000598174"/>
    </source>
</evidence>
<dbReference type="PANTHER" id="PTHR16305">
    <property type="entry name" value="TESTICULAR SOLUBLE ADENYLYL CYCLASE"/>
    <property type="match status" value="1"/>
</dbReference>
<dbReference type="SUPFAM" id="SSF46894">
    <property type="entry name" value="C-terminal effector domain of the bipartite response regulators"/>
    <property type="match status" value="1"/>
</dbReference>
<dbReference type="Proteomes" id="UP000598174">
    <property type="component" value="Unassembled WGS sequence"/>
</dbReference>
<dbReference type="AlphaFoldDB" id="A0A919MN16"/>
<keyword evidence="2" id="KW-0067">ATP-binding</keyword>
<dbReference type="Pfam" id="PF00196">
    <property type="entry name" value="GerE"/>
    <property type="match status" value="1"/>
</dbReference>
<dbReference type="GO" id="GO:0004016">
    <property type="term" value="F:adenylate cyclase activity"/>
    <property type="evidence" value="ECO:0007669"/>
    <property type="project" value="TreeGrafter"/>
</dbReference>
<dbReference type="EMBL" id="BOMM01000050">
    <property type="protein sequence ID" value="GIE13832.1"/>
    <property type="molecule type" value="Genomic_DNA"/>
</dbReference>
<evidence type="ECO:0000256" key="1">
    <source>
        <dbReference type="ARBA" id="ARBA00022741"/>
    </source>
</evidence>
<dbReference type="PROSITE" id="PS50043">
    <property type="entry name" value="HTH_LUXR_2"/>
    <property type="match status" value="1"/>
</dbReference>
<feature type="domain" description="HTH luxR-type" evidence="3">
    <location>
        <begin position="847"/>
        <end position="912"/>
    </location>
</feature>
<keyword evidence="1" id="KW-0547">Nucleotide-binding</keyword>
<evidence type="ECO:0000313" key="4">
    <source>
        <dbReference type="EMBL" id="GIE13832.1"/>
    </source>
</evidence>
<gene>
    <name evidence="4" type="ORF">Afe05nite_56720</name>
</gene>